<keyword evidence="2" id="KW-1185">Reference proteome</keyword>
<protein>
    <recommendedName>
        <fullName evidence="3">Ankyrin repeat protein</fullName>
    </recommendedName>
</protein>
<accession>A0A9W9B8S0</accession>
<dbReference type="AlphaFoldDB" id="A0A9W9B8S0"/>
<dbReference type="GeneID" id="80872847"/>
<dbReference type="RefSeq" id="XP_056024449.1">
    <property type="nucleotide sequence ID" value="XM_056178159.1"/>
</dbReference>
<evidence type="ECO:0000313" key="2">
    <source>
        <dbReference type="Proteomes" id="UP001140511"/>
    </source>
</evidence>
<evidence type="ECO:0000313" key="1">
    <source>
        <dbReference type="EMBL" id="KAJ4855391.1"/>
    </source>
</evidence>
<dbReference type="EMBL" id="JAOPEN010000007">
    <property type="protein sequence ID" value="KAJ4855391.1"/>
    <property type="molecule type" value="Genomic_DNA"/>
</dbReference>
<dbReference type="Proteomes" id="UP001140511">
    <property type="component" value="Unassembled WGS sequence"/>
</dbReference>
<organism evidence="1 2">
    <name type="scientific">Trichoderma breve</name>
    <dbReference type="NCBI Taxonomy" id="2034170"/>
    <lineage>
        <taxon>Eukaryota</taxon>
        <taxon>Fungi</taxon>
        <taxon>Dikarya</taxon>
        <taxon>Ascomycota</taxon>
        <taxon>Pezizomycotina</taxon>
        <taxon>Sordariomycetes</taxon>
        <taxon>Hypocreomycetidae</taxon>
        <taxon>Hypocreales</taxon>
        <taxon>Hypocreaceae</taxon>
        <taxon>Trichoderma</taxon>
    </lineage>
</organism>
<proteinExistence type="predicted"/>
<evidence type="ECO:0008006" key="3">
    <source>
        <dbReference type="Google" id="ProtNLM"/>
    </source>
</evidence>
<name>A0A9W9B8S0_9HYPO</name>
<comment type="caution">
    <text evidence="1">The sequence shown here is derived from an EMBL/GenBank/DDBJ whole genome shotgun (WGS) entry which is preliminary data.</text>
</comment>
<reference evidence="1" key="1">
    <citation type="submission" date="2022-09" db="EMBL/GenBank/DDBJ databases">
        <title>Chromosome-level assembly of Trichoderma breve T069, a fungus used in development of biopesticide product.</title>
        <authorList>
            <person name="Lin R."/>
            <person name="Liu T."/>
        </authorList>
    </citation>
    <scope>NUCLEOTIDE SEQUENCE</scope>
    <source>
        <strain evidence="1">T069</strain>
    </source>
</reference>
<gene>
    <name evidence="1" type="ORF">T069G_10949</name>
</gene>
<sequence>MYTDDSDSSIEPYIWTYAEINVVKAYKQSKEAHVRQLIENGSPIPPIVLWGAVEFDRPEVVDLLLSAGVNPNRRHAKAEEVMSLGEHDWLDRFLDRTCDNDRDEELEFRTP</sequence>